<dbReference type="EMBL" id="FMZL01000002">
    <property type="protein sequence ID" value="SDC02168.1"/>
    <property type="molecule type" value="Genomic_DNA"/>
</dbReference>
<name>A0A1G6I6W2_9ACTN</name>
<dbReference type="SMART" id="SM00347">
    <property type="entry name" value="HTH_MARR"/>
    <property type="match status" value="1"/>
</dbReference>
<reference evidence="4" key="1">
    <citation type="submission" date="2016-10" db="EMBL/GenBank/DDBJ databases">
        <authorList>
            <person name="Varghese N."/>
            <person name="Submissions S."/>
        </authorList>
    </citation>
    <scope>NUCLEOTIDE SEQUENCE [LARGE SCALE GENOMIC DNA]</scope>
    <source>
        <strain evidence="4">DSM 22619</strain>
    </source>
</reference>
<dbReference type="InterPro" id="IPR036388">
    <property type="entry name" value="WH-like_DNA-bd_sf"/>
</dbReference>
<protein>
    <submittedName>
        <fullName evidence="3">DNA-binding transcriptional regulator, MarR family</fullName>
    </submittedName>
</protein>
<evidence type="ECO:0000313" key="4">
    <source>
        <dbReference type="Proteomes" id="UP000198528"/>
    </source>
</evidence>
<dbReference type="AlphaFoldDB" id="A0A1G6I6W2"/>
<dbReference type="PANTHER" id="PTHR33164:SF89">
    <property type="entry name" value="MARR FAMILY REGULATORY PROTEIN"/>
    <property type="match status" value="1"/>
</dbReference>
<feature type="region of interest" description="Disordered" evidence="1">
    <location>
        <begin position="1"/>
        <end position="26"/>
    </location>
</feature>
<feature type="domain" description="HTH marR-type" evidence="2">
    <location>
        <begin position="34"/>
        <end position="173"/>
    </location>
</feature>
<evidence type="ECO:0000313" key="3">
    <source>
        <dbReference type="EMBL" id="SDC02168.1"/>
    </source>
</evidence>
<dbReference type="InterPro" id="IPR036390">
    <property type="entry name" value="WH_DNA-bd_sf"/>
</dbReference>
<dbReference type="RefSeq" id="WP_090844793.1">
    <property type="nucleotide sequence ID" value="NZ_FMZL01000002.1"/>
</dbReference>
<dbReference type="GO" id="GO:0003700">
    <property type="term" value="F:DNA-binding transcription factor activity"/>
    <property type="evidence" value="ECO:0007669"/>
    <property type="project" value="InterPro"/>
</dbReference>
<sequence>MAGPQERGASGARDGATAPTPARDIDVSDGYAFMSEISSLLGSTYESIDQLEELTRRAQGIDLTVAELNLVEVVGRATLHKDATITVSEVARALDIRVPSATAAVNRLVRKGYVRKRRDPKDARRVNVGLTRDGEKVLRLHVVFNQRMAEEVSGGLSLDERRVLLDGIRRLEQFYAKAQQKQRDYLRRTAGQKGGRS</sequence>
<dbReference type="PROSITE" id="PS50995">
    <property type="entry name" value="HTH_MARR_2"/>
    <property type="match status" value="1"/>
</dbReference>
<dbReference type="GO" id="GO:0003677">
    <property type="term" value="F:DNA binding"/>
    <property type="evidence" value="ECO:0007669"/>
    <property type="project" value="UniProtKB-KW"/>
</dbReference>
<organism evidence="3 4">
    <name type="scientific">Parafannyhessea umbonata</name>
    <dbReference type="NCBI Taxonomy" id="604330"/>
    <lineage>
        <taxon>Bacteria</taxon>
        <taxon>Bacillati</taxon>
        <taxon>Actinomycetota</taxon>
        <taxon>Coriobacteriia</taxon>
        <taxon>Coriobacteriales</taxon>
        <taxon>Atopobiaceae</taxon>
        <taxon>Parafannyhessea</taxon>
    </lineage>
</organism>
<dbReference type="SUPFAM" id="SSF46785">
    <property type="entry name" value="Winged helix' DNA-binding domain"/>
    <property type="match status" value="1"/>
</dbReference>
<dbReference type="Gene3D" id="1.10.10.10">
    <property type="entry name" value="Winged helix-like DNA-binding domain superfamily/Winged helix DNA-binding domain"/>
    <property type="match status" value="1"/>
</dbReference>
<dbReference type="PANTHER" id="PTHR33164">
    <property type="entry name" value="TRANSCRIPTIONAL REGULATOR, MARR FAMILY"/>
    <property type="match status" value="1"/>
</dbReference>
<keyword evidence="4" id="KW-1185">Reference proteome</keyword>
<dbReference type="InterPro" id="IPR000835">
    <property type="entry name" value="HTH_MarR-typ"/>
</dbReference>
<accession>A0A1G6I6W2</accession>
<dbReference type="Proteomes" id="UP000198528">
    <property type="component" value="Unassembled WGS sequence"/>
</dbReference>
<dbReference type="InterPro" id="IPR039422">
    <property type="entry name" value="MarR/SlyA-like"/>
</dbReference>
<proteinExistence type="predicted"/>
<dbReference type="PRINTS" id="PR00598">
    <property type="entry name" value="HTHMARR"/>
</dbReference>
<evidence type="ECO:0000259" key="2">
    <source>
        <dbReference type="PROSITE" id="PS50995"/>
    </source>
</evidence>
<dbReference type="GO" id="GO:0006950">
    <property type="term" value="P:response to stress"/>
    <property type="evidence" value="ECO:0007669"/>
    <property type="project" value="TreeGrafter"/>
</dbReference>
<dbReference type="STRING" id="604330.SAMN04489857_0226"/>
<gene>
    <name evidence="3" type="ORF">SAMN04487824_10242</name>
</gene>
<evidence type="ECO:0000256" key="1">
    <source>
        <dbReference type="SAM" id="MobiDB-lite"/>
    </source>
</evidence>
<keyword evidence="3" id="KW-0238">DNA-binding</keyword>
<dbReference type="Pfam" id="PF12802">
    <property type="entry name" value="MarR_2"/>
    <property type="match status" value="1"/>
</dbReference>